<dbReference type="AlphaFoldDB" id="A0A8J5XPM5"/>
<dbReference type="InterPro" id="IPR050859">
    <property type="entry name" value="Class-I_PLP-dep_aminotransf"/>
</dbReference>
<dbReference type="Gene3D" id="3.40.640.10">
    <property type="entry name" value="Type I PLP-dependent aspartate aminotransferase-like (Major domain)"/>
    <property type="match status" value="1"/>
</dbReference>
<evidence type="ECO:0000256" key="2">
    <source>
        <dbReference type="ARBA" id="ARBA00022576"/>
    </source>
</evidence>
<dbReference type="PANTHER" id="PTHR42790:SF19">
    <property type="entry name" value="KYNURENINE_ALPHA-AMINOADIPATE AMINOTRANSFERASE, MITOCHONDRIAL"/>
    <property type="match status" value="1"/>
</dbReference>
<dbReference type="PANTHER" id="PTHR42790">
    <property type="entry name" value="AMINOTRANSFERASE"/>
    <property type="match status" value="1"/>
</dbReference>
<dbReference type="CDD" id="cd00609">
    <property type="entry name" value="AAT_like"/>
    <property type="match status" value="1"/>
</dbReference>
<dbReference type="Pfam" id="PF00155">
    <property type="entry name" value="Aminotran_1_2"/>
    <property type="match status" value="1"/>
</dbReference>
<accession>A0A8J5XPM5</accession>
<organism evidence="7 8">
    <name type="scientific">Diacronema lutheri</name>
    <name type="common">Unicellular marine alga</name>
    <name type="synonym">Monochrysis lutheri</name>
    <dbReference type="NCBI Taxonomy" id="2081491"/>
    <lineage>
        <taxon>Eukaryota</taxon>
        <taxon>Haptista</taxon>
        <taxon>Haptophyta</taxon>
        <taxon>Pavlovophyceae</taxon>
        <taxon>Pavlovales</taxon>
        <taxon>Pavlovaceae</taxon>
        <taxon>Diacronema</taxon>
    </lineage>
</organism>
<keyword evidence="4" id="KW-0663">Pyridoxal phosphate</keyword>
<evidence type="ECO:0000256" key="5">
    <source>
        <dbReference type="SAM" id="MobiDB-lite"/>
    </source>
</evidence>
<comment type="caution">
    <text evidence="7">The sequence shown here is derived from an EMBL/GenBank/DDBJ whole genome shotgun (WGS) entry which is preliminary data.</text>
</comment>
<comment type="cofactor">
    <cofactor evidence="1">
        <name>pyridoxal 5'-phosphate</name>
        <dbReference type="ChEBI" id="CHEBI:597326"/>
    </cofactor>
</comment>
<dbReference type="EMBL" id="JAGTXO010000003">
    <property type="protein sequence ID" value="KAG8469183.1"/>
    <property type="molecule type" value="Genomic_DNA"/>
</dbReference>
<dbReference type="SUPFAM" id="SSF53383">
    <property type="entry name" value="PLP-dependent transferases"/>
    <property type="match status" value="1"/>
</dbReference>
<evidence type="ECO:0000259" key="6">
    <source>
        <dbReference type="Pfam" id="PF00155"/>
    </source>
</evidence>
<feature type="region of interest" description="Disordered" evidence="5">
    <location>
        <begin position="455"/>
        <end position="476"/>
    </location>
</feature>
<feature type="domain" description="Aminotransferase class I/classII large" evidence="6">
    <location>
        <begin position="150"/>
        <end position="454"/>
    </location>
</feature>
<dbReference type="InterPro" id="IPR004839">
    <property type="entry name" value="Aminotransferase_I/II_large"/>
</dbReference>
<dbReference type="GO" id="GO:1901605">
    <property type="term" value="P:alpha-amino acid metabolic process"/>
    <property type="evidence" value="ECO:0007669"/>
    <property type="project" value="TreeGrafter"/>
</dbReference>
<dbReference type="InterPro" id="IPR015421">
    <property type="entry name" value="PyrdxlP-dep_Trfase_major"/>
</dbReference>
<sequence length="528" mass="55143">MSVDDAEPLLPESALSKRLFRPPLRAIMMPAVARKRAGEDVALLAGGCPHPTCSAVHSVAVRLRDVGLGASCAAAGGSGSQASAGALVPPPGAVTRELLVDGALRDVAFNYHDGAGVAELLELLEPLQLRLHAPHAPSGPGSAVHAPPFAVTLTSGNSDALLKAIELLTDPGDVVLVEAFAWPTTLAMCLTRGRAVVGVPLDADGLDVGALRAAAARYRGRAKVLAVTPSGHNPTGITYSDARRRDVYDACREAGLCILEDDPYCFLHTPLPARMPADARARSTREMRGLAPCGERGQPLSLLAIDARARGGRVVRLDSFSKMLAPGLRLGWLSAPARFVAKFRLLTEASSQHPSGVSQAVVCEMLRAWGDAGLDAHLRAVQLEYTRRRDVLLGALERAFAPAPSDAPPLASWEAPTCGMFVWLRQTVCEDTVRLAERLAADGVACVPGAFFSPPVERPDGEPEPADGADAPSASAGRAPCAHIRLTFASASDEDMVAGCERIAAALRRDAAERAATGAGTAARAQAV</sequence>
<dbReference type="GO" id="GO:0030170">
    <property type="term" value="F:pyridoxal phosphate binding"/>
    <property type="evidence" value="ECO:0007669"/>
    <property type="project" value="InterPro"/>
</dbReference>
<evidence type="ECO:0000256" key="3">
    <source>
        <dbReference type="ARBA" id="ARBA00022679"/>
    </source>
</evidence>
<dbReference type="Proteomes" id="UP000751190">
    <property type="component" value="Unassembled WGS sequence"/>
</dbReference>
<keyword evidence="2" id="KW-0032">Aminotransferase</keyword>
<keyword evidence="3" id="KW-0808">Transferase</keyword>
<proteinExistence type="predicted"/>
<dbReference type="OrthoDB" id="691673at2759"/>
<evidence type="ECO:0000256" key="4">
    <source>
        <dbReference type="ARBA" id="ARBA00022898"/>
    </source>
</evidence>
<keyword evidence="8" id="KW-1185">Reference proteome</keyword>
<name>A0A8J5XPM5_DIALT</name>
<dbReference type="GO" id="GO:0008483">
    <property type="term" value="F:transaminase activity"/>
    <property type="evidence" value="ECO:0007669"/>
    <property type="project" value="UniProtKB-KW"/>
</dbReference>
<dbReference type="InterPro" id="IPR015424">
    <property type="entry name" value="PyrdxlP-dep_Trfase"/>
</dbReference>
<evidence type="ECO:0000313" key="7">
    <source>
        <dbReference type="EMBL" id="KAG8469183.1"/>
    </source>
</evidence>
<evidence type="ECO:0000313" key="8">
    <source>
        <dbReference type="Proteomes" id="UP000751190"/>
    </source>
</evidence>
<dbReference type="OMA" id="ILCEEFT"/>
<reference evidence="7" key="1">
    <citation type="submission" date="2021-05" db="EMBL/GenBank/DDBJ databases">
        <title>The genome of the haptophyte Pavlova lutheri (Diacronema luteri, Pavlovales) - a model for lipid biosynthesis in eukaryotic algae.</title>
        <authorList>
            <person name="Hulatt C.J."/>
            <person name="Posewitz M.C."/>
        </authorList>
    </citation>
    <scope>NUCLEOTIDE SEQUENCE</scope>
    <source>
        <strain evidence="7">NIVA-4/92</strain>
    </source>
</reference>
<gene>
    <name evidence="7" type="ORF">KFE25_007701</name>
</gene>
<evidence type="ECO:0000256" key="1">
    <source>
        <dbReference type="ARBA" id="ARBA00001933"/>
    </source>
</evidence>
<protein>
    <recommendedName>
        <fullName evidence="6">Aminotransferase class I/classII large domain-containing protein</fullName>
    </recommendedName>
</protein>